<dbReference type="GO" id="GO:0004673">
    <property type="term" value="F:protein histidine kinase activity"/>
    <property type="evidence" value="ECO:0007669"/>
    <property type="project" value="UniProtKB-EC"/>
</dbReference>
<gene>
    <name evidence="10" type="ORF">D3273_06390</name>
</gene>
<keyword evidence="7" id="KW-0418">Kinase</keyword>
<dbReference type="InterPro" id="IPR036890">
    <property type="entry name" value="HATPase_C_sf"/>
</dbReference>
<evidence type="ECO:0000256" key="1">
    <source>
        <dbReference type="ARBA" id="ARBA00000085"/>
    </source>
</evidence>
<comment type="catalytic activity">
    <reaction evidence="1">
        <text>ATP + protein L-histidine = ADP + protein N-phospho-L-histidine.</text>
        <dbReference type="EC" id="2.7.13.3"/>
    </reaction>
</comment>
<dbReference type="SMART" id="SM00911">
    <property type="entry name" value="HWE_HK"/>
    <property type="match status" value="1"/>
</dbReference>
<evidence type="ECO:0000313" key="11">
    <source>
        <dbReference type="Proteomes" id="UP000290759"/>
    </source>
</evidence>
<dbReference type="Gene3D" id="3.30.565.10">
    <property type="entry name" value="Histidine kinase-like ATPase, C-terminal domain"/>
    <property type="match status" value="1"/>
</dbReference>
<evidence type="ECO:0000256" key="4">
    <source>
        <dbReference type="ARBA" id="ARBA00022553"/>
    </source>
</evidence>
<keyword evidence="11" id="KW-1185">Reference proteome</keyword>
<dbReference type="CDD" id="cd00130">
    <property type="entry name" value="PAS"/>
    <property type="match status" value="1"/>
</dbReference>
<name>A0A4V1RUX9_9HYPH</name>
<evidence type="ECO:0000256" key="8">
    <source>
        <dbReference type="ARBA" id="ARBA00022840"/>
    </source>
</evidence>
<dbReference type="EC" id="2.7.13.3" evidence="2"/>
<dbReference type="Pfam" id="PF07536">
    <property type="entry name" value="HWE_HK"/>
    <property type="match status" value="1"/>
</dbReference>
<comment type="caution">
    <text evidence="10">The sequence shown here is derived from an EMBL/GenBank/DDBJ whole genome shotgun (WGS) entry which is preliminary data.</text>
</comment>
<dbReference type="EMBL" id="QYBB01000005">
    <property type="protein sequence ID" value="RYC32714.1"/>
    <property type="molecule type" value="Genomic_DNA"/>
</dbReference>
<dbReference type="PANTHER" id="PTHR41523">
    <property type="entry name" value="TWO-COMPONENT SYSTEM SENSOR PROTEIN"/>
    <property type="match status" value="1"/>
</dbReference>
<evidence type="ECO:0000256" key="7">
    <source>
        <dbReference type="ARBA" id="ARBA00022777"/>
    </source>
</evidence>
<keyword evidence="8" id="KW-0067">ATP-binding</keyword>
<dbReference type="PANTHER" id="PTHR41523:SF8">
    <property type="entry name" value="ETHYLENE RESPONSE SENSOR PROTEIN"/>
    <property type="match status" value="1"/>
</dbReference>
<evidence type="ECO:0000256" key="5">
    <source>
        <dbReference type="ARBA" id="ARBA00022679"/>
    </source>
</evidence>
<keyword evidence="5" id="KW-0808">Transferase</keyword>
<dbReference type="GO" id="GO:0005524">
    <property type="term" value="F:ATP binding"/>
    <property type="evidence" value="ECO:0007669"/>
    <property type="project" value="UniProtKB-KW"/>
</dbReference>
<dbReference type="InterPro" id="IPR011102">
    <property type="entry name" value="Sig_transdc_His_kinase_HWE"/>
</dbReference>
<organism evidence="10 11">
    <name type="scientific">Lichenibacterium minor</name>
    <dbReference type="NCBI Taxonomy" id="2316528"/>
    <lineage>
        <taxon>Bacteria</taxon>
        <taxon>Pseudomonadati</taxon>
        <taxon>Pseudomonadota</taxon>
        <taxon>Alphaproteobacteria</taxon>
        <taxon>Hyphomicrobiales</taxon>
        <taxon>Lichenihabitantaceae</taxon>
        <taxon>Lichenibacterium</taxon>
    </lineage>
</organism>
<dbReference type="Proteomes" id="UP000290759">
    <property type="component" value="Unassembled WGS sequence"/>
</dbReference>
<evidence type="ECO:0000259" key="9">
    <source>
        <dbReference type="SMART" id="SM00911"/>
    </source>
</evidence>
<evidence type="ECO:0000256" key="2">
    <source>
        <dbReference type="ARBA" id="ARBA00012438"/>
    </source>
</evidence>
<dbReference type="SUPFAM" id="SSF55785">
    <property type="entry name" value="PYP-like sensor domain (PAS domain)"/>
    <property type="match status" value="1"/>
</dbReference>
<reference evidence="10 11" key="2">
    <citation type="submission" date="2019-02" db="EMBL/GenBank/DDBJ databases">
        <title>'Lichenibacterium ramalinii' gen. nov. sp. nov., 'Lichenibacterium minor' gen. nov. sp. nov.</title>
        <authorList>
            <person name="Pankratov T."/>
        </authorList>
    </citation>
    <scope>NUCLEOTIDE SEQUENCE [LARGE SCALE GENOMIC DNA]</scope>
    <source>
        <strain evidence="10 11">RmlP026</strain>
    </source>
</reference>
<keyword evidence="4" id="KW-0597">Phosphoprotein</keyword>
<evidence type="ECO:0000256" key="6">
    <source>
        <dbReference type="ARBA" id="ARBA00022741"/>
    </source>
</evidence>
<dbReference type="AlphaFoldDB" id="A0A4V1RUX9"/>
<keyword evidence="6" id="KW-0547">Nucleotide-binding</keyword>
<dbReference type="InterPro" id="IPR000014">
    <property type="entry name" value="PAS"/>
</dbReference>
<feature type="domain" description="Signal transduction histidine kinase HWE region" evidence="9">
    <location>
        <begin position="135"/>
        <end position="214"/>
    </location>
</feature>
<proteinExistence type="predicted"/>
<protein>
    <recommendedName>
        <fullName evidence="3">Blue-light-activated histidine kinase</fullName>
        <ecNumber evidence="2">2.7.13.3</ecNumber>
    </recommendedName>
</protein>
<dbReference type="OrthoDB" id="9760752at2"/>
<evidence type="ECO:0000313" key="10">
    <source>
        <dbReference type="EMBL" id="RYC32714.1"/>
    </source>
</evidence>
<dbReference type="Gene3D" id="3.30.450.20">
    <property type="entry name" value="PAS domain"/>
    <property type="match status" value="1"/>
</dbReference>
<evidence type="ECO:0000256" key="3">
    <source>
        <dbReference type="ARBA" id="ARBA00021740"/>
    </source>
</evidence>
<sequence length="326" mass="34587">MGGGSRNTAVAGVTPAPGGPLALPLFWRADASGGWVWCCAAWTSRTGLSGTASAGDGWVDAVHPEDRALALAPWGDRDDAGCRRARLRIRSRGDGRYHPVQPVAASARDPAGGLREWIGTLGPASPPEPRRPDGELQHYLRNALSVIRSVARRTALTSDSVEHYATHFEGRIDALARVQVAVIRSPWGGVDLESLIGEELLAHRVRDVVVEGPAVTLKARAAESLGLAVHELVINAVKFGAFSSPRGAVSVLWTVGPGPRLHLTWCETGIVAVSLAPRRSGFGTELIERGLPYDLGATTRIRIEPGRLVCGIEMPLTAETALGEIP</sequence>
<reference evidence="10 11" key="1">
    <citation type="submission" date="2018-12" db="EMBL/GenBank/DDBJ databases">
        <authorList>
            <person name="Grouzdev D.S."/>
            <person name="Krutkina M.S."/>
        </authorList>
    </citation>
    <scope>NUCLEOTIDE SEQUENCE [LARGE SCALE GENOMIC DNA]</scope>
    <source>
        <strain evidence="10 11">RmlP026</strain>
    </source>
</reference>
<accession>A0A4V1RUX9</accession>
<dbReference type="InterPro" id="IPR035965">
    <property type="entry name" value="PAS-like_dom_sf"/>
</dbReference>